<accession>A0A2K9PKB8</accession>
<dbReference type="EMBL" id="CP025791">
    <property type="protein sequence ID" value="AUP77509.1"/>
    <property type="molecule type" value="Genomic_DNA"/>
</dbReference>
<feature type="chain" id="PRO_5014869093" description="Lipocalin-like domain-containing protein" evidence="1">
    <location>
        <begin position="20"/>
        <end position="174"/>
    </location>
</feature>
<keyword evidence="3" id="KW-1185">Reference proteome</keyword>
<gene>
    <name evidence="2" type="ORF">C1H87_01745</name>
</gene>
<dbReference type="KEGG" id="fek:C1H87_01745"/>
<protein>
    <recommendedName>
        <fullName evidence="4">Lipocalin-like domain-containing protein</fullName>
    </recommendedName>
</protein>
<dbReference type="OrthoDB" id="1202622at2"/>
<organism evidence="2 3">
    <name type="scientific">Flavivirga eckloniae</name>
    <dbReference type="NCBI Taxonomy" id="1803846"/>
    <lineage>
        <taxon>Bacteria</taxon>
        <taxon>Pseudomonadati</taxon>
        <taxon>Bacteroidota</taxon>
        <taxon>Flavobacteriia</taxon>
        <taxon>Flavobacteriales</taxon>
        <taxon>Flavobacteriaceae</taxon>
        <taxon>Flavivirga</taxon>
    </lineage>
</organism>
<sequence>MKKLSILFIALTSILTACSSDDDSASNITGSIVGKWKAVSVDNSGTLEFSEKGNDITADFTGEAYNIDNVLVFTEKPNVLASTGGFSSKLAVTFLGQTITQKVEDLELLGGGTWIVNNDELEITDGEEKGIIKIDKLTDSELILIYKDQKSSFTDDEGTVIKFNADLVATYKKQ</sequence>
<dbReference type="Proteomes" id="UP000235826">
    <property type="component" value="Chromosome"/>
</dbReference>
<evidence type="ECO:0000313" key="2">
    <source>
        <dbReference type="EMBL" id="AUP77509.1"/>
    </source>
</evidence>
<dbReference type="AlphaFoldDB" id="A0A2K9PKB8"/>
<keyword evidence="1" id="KW-0732">Signal</keyword>
<proteinExistence type="predicted"/>
<evidence type="ECO:0008006" key="4">
    <source>
        <dbReference type="Google" id="ProtNLM"/>
    </source>
</evidence>
<evidence type="ECO:0000256" key="1">
    <source>
        <dbReference type="SAM" id="SignalP"/>
    </source>
</evidence>
<reference evidence="2 3" key="1">
    <citation type="submission" date="2018-01" db="EMBL/GenBank/DDBJ databases">
        <title>Complete genome sequence of Flavivirga eckloniae ECD14 isolated from seaweed Ecklonia cava.</title>
        <authorList>
            <person name="Lee J.H."/>
            <person name="Baik K.S."/>
            <person name="Seong C.N."/>
        </authorList>
    </citation>
    <scope>NUCLEOTIDE SEQUENCE [LARGE SCALE GENOMIC DNA]</scope>
    <source>
        <strain evidence="2 3">ECD14</strain>
    </source>
</reference>
<dbReference type="RefSeq" id="WP_102754169.1">
    <property type="nucleotide sequence ID" value="NZ_CP025791.1"/>
</dbReference>
<evidence type="ECO:0000313" key="3">
    <source>
        <dbReference type="Proteomes" id="UP000235826"/>
    </source>
</evidence>
<feature type="signal peptide" evidence="1">
    <location>
        <begin position="1"/>
        <end position="19"/>
    </location>
</feature>
<name>A0A2K9PKB8_9FLAO</name>
<dbReference type="PROSITE" id="PS51257">
    <property type="entry name" value="PROKAR_LIPOPROTEIN"/>
    <property type="match status" value="1"/>
</dbReference>